<comment type="subcellular location">
    <subcellularLocation>
        <location evidence="1">Cell membrane</location>
        <topology evidence="1">Multi-pass membrane protein</topology>
    </subcellularLocation>
</comment>
<proteinExistence type="predicted"/>
<sequence length="323" mass="35029">MTTVGMNRISLLGTSPRNAVMLTGAMIVMVALPYFLGQSWLSITTEMLILALAASALNIMLGYTGMVSFGPAGLYAVGAYTTGVLMEKLGWGMLPATLAAPVMAGLVGALVGWFCVRRSAVYFALLTLAFSQVIWTVIFQWYSVTGGDDGLVSVPVPDFFFEVTNCYYFMLAVVSVCLFAIWKIVNSPFGMTLQAIRENSNRVEFIGVNVKLYQLASFVISSMFLGIAGSMYCVFSGSAFPDYAYWVKSADMLVICLLGGIYNFFGPLVGTVVYTVLTKIISEYTMHWHLILGGIIVLIILAMRKGVVGTLSAYWAGRKSEAA</sequence>
<gene>
    <name evidence="7" type="ORF">FAK_18380</name>
</gene>
<keyword evidence="2" id="KW-1003">Cell membrane</keyword>
<dbReference type="PANTHER" id="PTHR30482">
    <property type="entry name" value="HIGH-AFFINITY BRANCHED-CHAIN AMINO ACID TRANSPORT SYSTEM PERMEASE"/>
    <property type="match status" value="1"/>
</dbReference>
<evidence type="ECO:0000256" key="4">
    <source>
        <dbReference type="ARBA" id="ARBA00022989"/>
    </source>
</evidence>
<evidence type="ECO:0000313" key="8">
    <source>
        <dbReference type="Proteomes" id="UP001366166"/>
    </source>
</evidence>
<dbReference type="GO" id="GO:0015658">
    <property type="term" value="F:branched-chain amino acid transmembrane transporter activity"/>
    <property type="evidence" value="ECO:0007669"/>
    <property type="project" value="InterPro"/>
</dbReference>
<name>A0AAU9F2S7_9BACT</name>
<accession>A0AAU9F2S7</accession>
<feature type="transmembrane region" description="Helical" evidence="6">
    <location>
        <begin position="20"/>
        <end position="36"/>
    </location>
</feature>
<evidence type="ECO:0000256" key="1">
    <source>
        <dbReference type="ARBA" id="ARBA00004651"/>
    </source>
</evidence>
<dbReference type="Pfam" id="PF02653">
    <property type="entry name" value="BPD_transp_2"/>
    <property type="match status" value="1"/>
</dbReference>
<dbReference type="InterPro" id="IPR043428">
    <property type="entry name" value="LivM-like"/>
</dbReference>
<dbReference type="EMBL" id="AP028679">
    <property type="protein sequence ID" value="BEQ14772.1"/>
    <property type="molecule type" value="Genomic_DNA"/>
</dbReference>
<feature type="transmembrane region" description="Helical" evidence="6">
    <location>
        <begin position="167"/>
        <end position="185"/>
    </location>
</feature>
<dbReference type="InterPro" id="IPR001851">
    <property type="entry name" value="ABC_transp_permease"/>
</dbReference>
<feature type="transmembrane region" description="Helical" evidence="6">
    <location>
        <begin position="121"/>
        <end position="142"/>
    </location>
</feature>
<feature type="transmembrane region" description="Helical" evidence="6">
    <location>
        <begin position="212"/>
        <end position="232"/>
    </location>
</feature>
<evidence type="ECO:0000256" key="3">
    <source>
        <dbReference type="ARBA" id="ARBA00022692"/>
    </source>
</evidence>
<evidence type="ECO:0000256" key="6">
    <source>
        <dbReference type="SAM" id="Phobius"/>
    </source>
</evidence>
<keyword evidence="5 6" id="KW-0472">Membrane</keyword>
<evidence type="ECO:0000313" key="7">
    <source>
        <dbReference type="EMBL" id="BEQ14772.1"/>
    </source>
</evidence>
<evidence type="ECO:0008006" key="9">
    <source>
        <dbReference type="Google" id="ProtNLM"/>
    </source>
</evidence>
<feature type="transmembrane region" description="Helical" evidence="6">
    <location>
        <begin position="289"/>
        <end position="316"/>
    </location>
</feature>
<protein>
    <recommendedName>
        <fullName evidence="9">Branched-chain amino acid ABC transporter permease</fullName>
    </recommendedName>
</protein>
<dbReference type="Proteomes" id="UP001366166">
    <property type="component" value="Chromosome"/>
</dbReference>
<dbReference type="PANTHER" id="PTHR30482:SF17">
    <property type="entry name" value="ABC TRANSPORTER ATP-BINDING PROTEIN"/>
    <property type="match status" value="1"/>
</dbReference>
<organism evidence="7 8">
    <name type="scientific">Desulfoferula mesophila</name>
    <dbReference type="NCBI Taxonomy" id="3058419"/>
    <lineage>
        <taxon>Bacteria</taxon>
        <taxon>Pseudomonadati</taxon>
        <taxon>Thermodesulfobacteriota</taxon>
        <taxon>Desulfarculia</taxon>
        <taxon>Desulfarculales</taxon>
        <taxon>Desulfarculaceae</taxon>
        <taxon>Desulfoferula</taxon>
    </lineage>
</organism>
<keyword evidence="4 6" id="KW-1133">Transmembrane helix</keyword>
<dbReference type="KEGG" id="dmp:FAK_18380"/>
<keyword evidence="8" id="KW-1185">Reference proteome</keyword>
<reference evidence="8" key="1">
    <citation type="journal article" date="2023" name="Arch. Microbiol.">
        <title>Desulfoferula mesophilus gen. nov. sp. nov., a mesophilic sulfate-reducing bacterium isolated from a brackish lake sediment.</title>
        <authorList>
            <person name="Watanabe T."/>
            <person name="Yabe T."/>
            <person name="Tsuji J.M."/>
            <person name="Fukui M."/>
        </authorList>
    </citation>
    <scope>NUCLEOTIDE SEQUENCE [LARGE SCALE GENOMIC DNA]</scope>
    <source>
        <strain evidence="8">12FAK</strain>
    </source>
</reference>
<keyword evidence="3 6" id="KW-0812">Transmembrane</keyword>
<feature type="transmembrane region" description="Helical" evidence="6">
    <location>
        <begin position="89"/>
        <end position="114"/>
    </location>
</feature>
<dbReference type="AlphaFoldDB" id="A0AAU9F2S7"/>
<dbReference type="GO" id="GO:0005886">
    <property type="term" value="C:plasma membrane"/>
    <property type="evidence" value="ECO:0007669"/>
    <property type="project" value="UniProtKB-SubCell"/>
</dbReference>
<feature type="transmembrane region" description="Helical" evidence="6">
    <location>
        <begin position="48"/>
        <end position="69"/>
    </location>
</feature>
<evidence type="ECO:0000256" key="5">
    <source>
        <dbReference type="ARBA" id="ARBA00023136"/>
    </source>
</evidence>
<feature type="transmembrane region" description="Helical" evidence="6">
    <location>
        <begin position="252"/>
        <end position="277"/>
    </location>
</feature>
<evidence type="ECO:0000256" key="2">
    <source>
        <dbReference type="ARBA" id="ARBA00022475"/>
    </source>
</evidence>
<dbReference type="CDD" id="cd06581">
    <property type="entry name" value="TM_PBP1_LivM_like"/>
    <property type="match status" value="1"/>
</dbReference>